<protein>
    <submittedName>
        <fullName evidence="1">Uncharacterized protein</fullName>
    </submittedName>
</protein>
<accession>A0A7W7RZ70</accession>
<dbReference type="Proteomes" id="UP000534286">
    <property type="component" value="Unassembled WGS sequence"/>
</dbReference>
<evidence type="ECO:0000313" key="2">
    <source>
        <dbReference type="Proteomes" id="UP000534286"/>
    </source>
</evidence>
<organism evidence="1 2">
    <name type="scientific">Streptosporangium album</name>
    <dbReference type="NCBI Taxonomy" id="47479"/>
    <lineage>
        <taxon>Bacteria</taxon>
        <taxon>Bacillati</taxon>
        <taxon>Actinomycetota</taxon>
        <taxon>Actinomycetes</taxon>
        <taxon>Streptosporangiales</taxon>
        <taxon>Streptosporangiaceae</taxon>
        <taxon>Streptosporangium</taxon>
    </lineage>
</organism>
<sequence length="207" mass="22473">MQRRPGRRPVGGARQVAAANRLFGGPAVPGIDTDDPGLLLEFAARTGERIGWEPGRTDFRSDRLNREAREAAGLDLSKRQYNRRFRVLRRIAAVLLDRCGSASGWWMIAQVRATPDVLERLGEEERGRLLDVACPGKAMRLMAADLAWWHRGTGGDVDPDTRVWASLLRRAGAFSGKHVRPDLAGPAAHGLASGVVVSELPGGDPPA</sequence>
<dbReference type="EMBL" id="JACHJU010000002">
    <property type="protein sequence ID" value="MBB4940939.1"/>
    <property type="molecule type" value="Genomic_DNA"/>
</dbReference>
<dbReference type="AlphaFoldDB" id="A0A7W7RZ70"/>
<dbReference type="RefSeq" id="WP_184757065.1">
    <property type="nucleotide sequence ID" value="NZ_BAABEK010000004.1"/>
</dbReference>
<evidence type="ECO:0000313" key="1">
    <source>
        <dbReference type="EMBL" id="MBB4940939.1"/>
    </source>
</evidence>
<gene>
    <name evidence="1" type="ORF">FHR32_005316</name>
</gene>
<keyword evidence="2" id="KW-1185">Reference proteome</keyword>
<reference evidence="1 2" key="1">
    <citation type="submission" date="2020-08" db="EMBL/GenBank/DDBJ databases">
        <title>Sequencing the genomes of 1000 actinobacteria strains.</title>
        <authorList>
            <person name="Klenk H.-P."/>
        </authorList>
    </citation>
    <scope>NUCLEOTIDE SEQUENCE [LARGE SCALE GENOMIC DNA]</scope>
    <source>
        <strain evidence="1 2">DSM 43023</strain>
    </source>
</reference>
<name>A0A7W7RZ70_9ACTN</name>
<comment type="caution">
    <text evidence="1">The sequence shown here is derived from an EMBL/GenBank/DDBJ whole genome shotgun (WGS) entry which is preliminary data.</text>
</comment>
<proteinExistence type="predicted"/>